<feature type="transmembrane region" description="Helical" evidence="6">
    <location>
        <begin position="202"/>
        <end position="224"/>
    </location>
</feature>
<comment type="similarity">
    <text evidence="5">Belongs to the FNT transporter (TC 1.A.16) family.</text>
</comment>
<name>A0A1V4ATM8_9BACT</name>
<dbReference type="STRING" id="1004156.AYP45_08845"/>
<dbReference type="GO" id="GO:0015499">
    <property type="term" value="F:formate transmembrane transporter activity"/>
    <property type="evidence" value="ECO:0007669"/>
    <property type="project" value="TreeGrafter"/>
</dbReference>
<dbReference type="EMBL" id="AYTS01000078">
    <property type="protein sequence ID" value="OOP56502.1"/>
    <property type="molecule type" value="Genomic_DNA"/>
</dbReference>
<dbReference type="Proteomes" id="UP000189681">
    <property type="component" value="Unassembled WGS sequence"/>
</dbReference>
<keyword evidence="4 6" id="KW-0472">Membrane</keyword>
<dbReference type="Gene3D" id="1.20.1080.10">
    <property type="entry name" value="Glycerol uptake facilitator protein"/>
    <property type="match status" value="1"/>
</dbReference>
<evidence type="ECO:0000256" key="1">
    <source>
        <dbReference type="ARBA" id="ARBA00004141"/>
    </source>
</evidence>
<proteinExistence type="inferred from homology"/>
<feature type="transmembrane region" description="Helical" evidence="6">
    <location>
        <begin position="120"/>
        <end position="141"/>
    </location>
</feature>
<evidence type="ECO:0000256" key="6">
    <source>
        <dbReference type="SAM" id="Phobius"/>
    </source>
</evidence>
<protein>
    <submittedName>
        <fullName evidence="7">Nitrite/formate transporter</fullName>
    </submittedName>
</protein>
<dbReference type="AlphaFoldDB" id="A0A1V4ATM8"/>
<comment type="caution">
    <text evidence="7">The sequence shown here is derived from an EMBL/GenBank/DDBJ whole genome shotgun (WGS) entry which is preliminary data.</text>
</comment>
<keyword evidence="2 6" id="KW-0812">Transmembrane</keyword>
<gene>
    <name evidence="7" type="ORF">AYP45_08845</name>
</gene>
<organism evidence="7 8">
    <name type="scientific">Candidatus Brocadia carolinensis</name>
    <dbReference type="NCBI Taxonomy" id="1004156"/>
    <lineage>
        <taxon>Bacteria</taxon>
        <taxon>Pseudomonadati</taxon>
        <taxon>Planctomycetota</taxon>
        <taxon>Candidatus Brocadiia</taxon>
        <taxon>Candidatus Brocadiales</taxon>
        <taxon>Candidatus Brocadiaceae</taxon>
        <taxon>Candidatus Brocadia</taxon>
    </lineage>
</organism>
<sequence>MAKNEDPKLSGLLAADAYSPTQIAFRIGQVALVKARLSPSQTFMLSILAGAFLGLGAQFSTLVISDSTLHLGLTSLIEGVVYSLGFILAVIGGAEVFTGNCLIVMGYLSKRITTRELLNNWVISYAGNFLGSFTMVCWMYTSHQWEFFDHMVGAKAVLIAHKKVNLSFIAAFARGVLCNALICLAVWLCFSGRSVADKIVSILFPIGGFVASGFEQCVSNMYFIPIGIVLRKNEAIVAASEKMAGKPLDLSLLSWKGFFIHNLIPVTLGNIVGGVILVGIIFWFVYLRPHVNLSLSVKRDFWRE</sequence>
<dbReference type="PANTHER" id="PTHR30520:SF6">
    <property type="entry name" value="FORMATE_NITRATE FAMILY TRANSPORTER (EUROFUNG)"/>
    <property type="match status" value="1"/>
</dbReference>
<accession>A0A1V4ATM8</accession>
<feature type="transmembrane region" description="Helical" evidence="6">
    <location>
        <begin position="84"/>
        <end position="108"/>
    </location>
</feature>
<feature type="transmembrane region" description="Helical" evidence="6">
    <location>
        <begin position="258"/>
        <end position="286"/>
    </location>
</feature>
<evidence type="ECO:0000313" key="7">
    <source>
        <dbReference type="EMBL" id="OOP56502.1"/>
    </source>
</evidence>
<dbReference type="PANTHER" id="PTHR30520">
    <property type="entry name" value="FORMATE TRANSPORTER-RELATED"/>
    <property type="match status" value="1"/>
</dbReference>
<comment type="subcellular location">
    <subcellularLocation>
        <location evidence="1">Membrane</location>
        <topology evidence="1">Multi-pass membrane protein</topology>
    </subcellularLocation>
</comment>
<evidence type="ECO:0000256" key="5">
    <source>
        <dbReference type="ARBA" id="ARBA00049660"/>
    </source>
</evidence>
<evidence type="ECO:0000256" key="4">
    <source>
        <dbReference type="ARBA" id="ARBA00023136"/>
    </source>
</evidence>
<dbReference type="InterPro" id="IPR000292">
    <property type="entry name" value="For/NO2_transpt"/>
</dbReference>
<dbReference type="Pfam" id="PF01226">
    <property type="entry name" value="Form_Nir_trans"/>
    <property type="match status" value="1"/>
</dbReference>
<evidence type="ECO:0000256" key="3">
    <source>
        <dbReference type="ARBA" id="ARBA00022989"/>
    </source>
</evidence>
<dbReference type="NCBIfam" id="TIGR00790">
    <property type="entry name" value="fnt"/>
    <property type="match status" value="1"/>
</dbReference>
<keyword evidence="3 6" id="KW-1133">Transmembrane helix</keyword>
<evidence type="ECO:0000313" key="8">
    <source>
        <dbReference type="Proteomes" id="UP000189681"/>
    </source>
</evidence>
<reference evidence="7 8" key="1">
    <citation type="journal article" date="2017" name="Water Res.">
        <title>Discovery and metagenomic analysis of an anammox bacterial enrichment related to Candidatus "Brocadia caroliniensis" in a full-scale glycerol-fed nitritation-denitritation separate centrate treatment process.</title>
        <authorList>
            <person name="Park H."/>
            <person name="Brotto A.C."/>
            <person name="van Loosdrecht M.C."/>
            <person name="Chandran K."/>
        </authorList>
    </citation>
    <scope>NUCLEOTIDE SEQUENCE [LARGE SCALE GENOMIC DNA]</scope>
    <source>
        <strain evidence="7">26THWARD</strain>
    </source>
</reference>
<evidence type="ECO:0000256" key="2">
    <source>
        <dbReference type="ARBA" id="ARBA00022692"/>
    </source>
</evidence>
<feature type="transmembrane region" description="Helical" evidence="6">
    <location>
        <begin position="168"/>
        <end position="190"/>
    </location>
</feature>
<feature type="transmembrane region" description="Helical" evidence="6">
    <location>
        <begin position="43"/>
        <end position="64"/>
    </location>
</feature>
<dbReference type="InterPro" id="IPR023271">
    <property type="entry name" value="Aquaporin-like"/>
</dbReference>
<dbReference type="GO" id="GO:0005886">
    <property type="term" value="C:plasma membrane"/>
    <property type="evidence" value="ECO:0007669"/>
    <property type="project" value="TreeGrafter"/>
</dbReference>